<evidence type="ECO:0000313" key="1">
    <source>
        <dbReference type="EMBL" id="OAE43578.1"/>
    </source>
</evidence>
<reference evidence="1 2" key="1">
    <citation type="submission" date="2016-05" db="EMBL/GenBank/DDBJ databases">
        <authorList>
            <person name="Lavstsen T."/>
            <person name="Jespersen J.S."/>
        </authorList>
    </citation>
    <scope>NUCLEOTIDE SEQUENCE [LARGE SCALE GENOMIC DNA]</scope>
    <source>
        <strain evidence="1 2">KCJ1736</strain>
    </source>
</reference>
<protein>
    <submittedName>
        <fullName evidence="1">Uncharacterized protein</fullName>
    </submittedName>
</protein>
<dbReference type="AlphaFoldDB" id="A0A176X747"/>
<proteinExistence type="predicted"/>
<sequence length="93" mass="10576">MPKFKKRREIINVPRRPAELNKGAIPQAKLFTWQLEITALRLAERKFNLTSGYGTPKLIHNLGYLIDRVFILPCRRKCFPGGIFLPVGKNGAA</sequence>
<comment type="caution">
    <text evidence="1">The sequence shown here is derived from an EMBL/GenBank/DDBJ whole genome shotgun (WGS) entry which is preliminary data.</text>
</comment>
<accession>A0A176X747</accession>
<gene>
    <name evidence="1" type="ORF">A7J57_04745</name>
</gene>
<evidence type="ECO:0000313" key="2">
    <source>
        <dbReference type="Proteomes" id="UP000077098"/>
    </source>
</evidence>
<name>A0A176X747_AGRTU</name>
<organism evidence="1 2">
    <name type="scientific">Agrobacterium tumefaciens</name>
    <dbReference type="NCBI Taxonomy" id="358"/>
    <lineage>
        <taxon>Bacteria</taxon>
        <taxon>Pseudomonadati</taxon>
        <taxon>Pseudomonadota</taxon>
        <taxon>Alphaproteobacteria</taxon>
        <taxon>Hyphomicrobiales</taxon>
        <taxon>Rhizobiaceae</taxon>
        <taxon>Rhizobium/Agrobacterium group</taxon>
        <taxon>Agrobacterium</taxon>
        <taxon>Agrobacterium tumefaciens complex</taxon>
    </lineage>
</organism>
<dbReference type="EMBL" id="LXPS01000022">
    <property type="protein sequence ID" value="OAE43578.1"/>
    <property type="molecule type" value="Genomic_DNA"/>
</dbReference>
<dbReference type="Proteomes" id="UP000077098">
    <property type="component" value="Unassembled WGS sequence"/>
</dbReference>